<organism evidence="1 2">
    <name type="scientific">Ixodes persulcatus</name>
    <name type="common">Taiga tick</name>
    <dbReference type="NCBI Taxonomy" id="34615"/>
    <lineage>
        <taxon>Eukaryota</taxon>
        <taxon>Metazoa</taxon>
        <taxon>Ecdysozoa</taxon>
        <taxon>Arthropoda</taxon>
        <taxon>Chelicerata</taxon>
        <taxon>Arachnida</taxon>
        <taxon>Acari</taxon>
        <taxon>Parasitiformes</taxon>
        <taxon>Ixodida</taxon>
        <taxon>Ixodoidea</taxon>
        <taxon>Ixodidae</taxon>
        <taxon>Ixodinae</taxon>
        <taxon>Ixodes</taxon>
    </lineage>
</organism>
<name>A0AC60PJQ4_IXOPE</name>
<dbReference type="EMBL" id="JABSTQ010010417">
    <property type="protein sequence ID" value="KAG0421102.1"/>
    <property type="molecule type" value="Genomic_DNA"/>
</dbReference>
<evidence type="ECO:0000313" key="2">
    <source>
        <dbReference type="Proteomes" id="UP000805193"/>
    </source>
</evidence>
<comment type="caution">
    <text evidence="1">The sequence shown here is derived from an EMBL/GenBank/DDBJ whole genome shotgun (WGS) entry which is preliminary data.</text>
</comment>
<proteinExistence type="predicted"/>
<reference evidence="1 2" key="1">
    <citation type="journal article" date="2020" name="Cell">
        <title>Large-Scale Comparative Analyses of Tick Genomes Elucidate Their Genetic Diversity and Vector Capacities.</title>
        <authorList>
            <consortium name="Tick Genome and Microbiome Consortium (TIGMIC)"/>
            <person name="Jia N."/>
            <person name="Wang J."/>
            <person name="Shi W."/>
            <person name="Du L."/>
            <person name="Sun Y."/>
            <person name="Zhan W."/>
            <person name="Jiang J.F."/>
            <person name="Wang Q."/>
            <person name="Zhang B."/>
            <person name="Ji P."/>
            <person name="Bell-Sakyi L."/>
            <person name="Cui X.M."/>
            <person name="Yuan T.T."/>
            <person name="Jiang B.G."/>
            <person name="Yang W.F."/>
            <person name="Lam T.T."/>
            <person name="Chang Q.C."/>
            <person name="Ding S.J."/>
            <person name="Wang X.J."/>
            <person name="Zhu J.G."/>
            <person name="Ruan X.D."/>
            <person name="Zhao L."/>
            <person name="Wei J.T."/>
            <person name="Ye R.Z."/>
            <person name="Que T.C."/>
            <person name="Du C.H."/>
            <person name="Zhou Y.H."/>
            <person name="Cheng J.X."/>
            <person name="Dai P.F."/>
            <person name="Guo W.B."/>
            <person name="Han X.H."/>
            <person name="Huang E.J."/>
            <person name="Li L.F."/>
            <person name="Wei W."/>
            <person name="Gao Y.C."/>
            <person name="Liu J.Z."/>
            <person name="Shao H.Z."/>
            <person name="Wang X."/>
            <person name="Wang C.C."/>
            <person name="Yang T.C."/>
            <person name="Huo Q.B."/>
            <person name="Li W."/>
            <person name="Chen H.Y."/>
            <person name="Chen S.E."/>
            <person name="Zhou L.G."/>
            <person name="Ni X.B."/>
            <person name="Tian J.H."/>
            <person name="Sheng Y."/>
            <person name="Liu T."/>
            <person name="Pan Y.S."/>
            <person name="Xia L.Y."/>
            <person name="Li J."/>
            <person name="Zhao F."/>
            <person name="Cao W.C."/>
        </authorList>
    </citation>
    <scope>NUCLEOTIDE SEQUENCE [LARGE SCALE GENOMIC DNA]</scope>
    <source>
        <strain evidence="1">Iper-2018</strain>
    </source>
</reference>
<keyword evidence="2" id="KW-1185">Reference proteome</keyword>
<evidence type="ECO:0000313" key="1">
    <source>
        <dbReference type="EMBL" id="KAG0421102.1"/>
    </source>
</evidence>
<dbReference type="Proteomes" id="UP000805193">
    <property type="component" value="Unassembled WGS sequence"/>
</dbReference>
<protein>
    <submittedName>
        <fullName evidence="1">Uncharacterized protein</fullName>
    </submittedName>
</protein>
<feature type="non-terminal residue" evidence="1">
    <location>
        <position position="1"/>
    </location>
</feature>
<accession>A0AC60PJQ4</accession>
<sequence>TPPTVQSMNYSTHRGRVCIASGEESSQTGSTVPAGLPHAHDVSRDELDWLFKTANCQSCWCHFLSLVR</sequence>
<feature type="non-terminal residue" evidence="1">
    <location>
        <position position="68"/>
    </location>
</feature>
<gene>
    <name evidence="1" type="ORF">HPB47_002979</name>
</gene>